<comment type="caution">
    <text evidence="3">The sequence shown here is derived from an EMBL/GenBank/DDBJ whole genome shotgun (WGS) entry which is preliminary data.</text>
</comment>
<accession>A0ABQ6K3P6</accession>
<name>A0ABQ6K3P6_9MICO</name>
<reference evidence="4" key="1">
    <citation type="journal article" date="2019" name="Int. J. Syst. Evol. Microbiol.">
        <title>The Global Catalogue of Microorganisms (GCM) 10K type strain sequencing project: providing services to taxonomists for standard genome sequencing and annotation.</title>
        <authorList>
            <consortium name="The Broad Institute Genomics Platform"/>
            <consortium name="The Broad Institute Genome Sequencing Center for Infectious Disease"/>
            <person name="Wu L."/>
            <person name="Ma J."/>
        </authorList>
    </citation>
    <scope>NUCLEOTIDE SEQUENCE [LARGE SCALE GENOMIC DNA]</scope>
    <source>
        <strain evidence="4">NBRC 108894</strain>
    </source>
</reference>
<gene>
    <name evidence="3" type="ORF">GCM10025881_03060</name>
</gene>
<protein>
    <submittedName>
        <fullName evidence="3">Isochorismatase</fullName>
    </submittedName>
</protein>
<evidence type="ECO:0000313" key="3">
    <source>
        <dbReference type="EMBL" id="GMA93482.1"/>
    </source>
</evidence>
<dbReference type="Pfam" id="PF00857">
    <property type="entry name" value="Isochorismatase"/>
    <property type="match status" value="1"/>
</dbReference>
<keyword evidence="1" id="KW-0378">Hydrolase</keyword>
<keyword evidence="4" id="KW-1185">Reference proteome</keyword>
<sequence>MNPIDPARTALLLMDLQPSVLARYPADVVLPNAIALRDAARDAGVLVGYVHVALAPEEAAAVPATNPMFSGLAARMAGADPAMSEVDPRLEIDVEEPVFRKTRVGAFSTTDLDARLRERDIDTLVLAGISTSGVVLSTVRDGADRDYRLIVVADACSDLDDEVHRVLTQKVFPRQAEVVTTAEAVEVLGADA</sequence>
<organism evidence="3 4">
    <name type="scientific">Pseudolysinimonas kribbensis</name>
    <dbReference type="NCBI Taxonomy" id="433641"/>
    <lineage>
        <taxon>Bacteria</taxon>
        <taxon>Bacillati</taxon>
        <taxon>Actinomycetota</taxon>
        <taxon>Actinomycetes</taxon>
        <taxon>Micrococcales</taxon>
        <taxon>Microbacteriaceae</taxon>
        <taxon>Pseudolysinimonas</taxon>
    </lineage>
</organism>
<dbReference type="InterPro" id="IPR036380">
    <property type="entry name" value="Isochorismatase-like_sf"/>
</dbReference>
<dbReference type="Proteomes" id="UP001157034">
    <property type="component" value="Unassembled WGS sequence"/>
</dbReference>
<evidence type="ECO:0000313" key="4">
    <source>
        <dbReference type="Proteomes" id="UP001157034"/>
    </source>
</evidence>
<dbReference type="InterPro" id="IPR000868">
    <property type="entry name" value="Isochorismatase-like_dom"/>
</dbReference>
<dbReference type="Gene3D" id="3.40.50.850">
    <property type="entry name" value="Isochorismatase-like"/>
    <property type="match status" value="1"/>
</dbReference>
<dbReference type="RefSeq" id="WP_284252310.1">
    <property type="nucleotide sequence ID" value="NZ_BAAAQO010000003.1"/>
</dbReference>
<feature type="domain" description="Isochorismatase-like" evidence="2">
    <location>
        <begin position="9"/>
        <end position="183"/>
    </location>
</feature>
<dbReference type="InterPro" id="IPR050272">
    <property type="entry name" value="Isochorismatase-like_hydrls"/>
</dbReference>
<evidence type="ECO:0000256" key="1">
    <source>
        <dbReference type="ARBA" id="ARBA00022801"/>
    </source>
</evidence>
<dbReference type="PANTHER" id="PTHR43540">
    <property type="entry name" value="PEROXYUREIDOACRYLATE/UREIDOACRYLATE AMIDOHYDROLASE-RELATED"/>
    <property type="match status" value="1"/>
</dbReference>
<dbReference type="SUPFAM" id="SSF52499">
    <property type="entry name" value="Isochorismatase-like hydrolases"/>
    <property type="match status" value="1"/>
</dbReference>
<dbReference type="EMBL" id="BSVB01000001">
    <property type="protein sequence ID" value="GMA93482.1"/>
    <property type="molecule type" value="Genomic_DNA"/>
</dbReference>
<evidence type="ECO:0000259" key="2">
    <source>
        <dbReference type="Pfam" id="PF00857"/>
    </source>
</evidence>
<dbReference type="CDD" id="cd00431">
    <property type="entry name" value="cysteine_hydrolases"/>
    <property type="match status" value="1"/>
</dbReference>
<proteinExistence type="predicted"/>